<keyword evidence="2" id="KW-0732">Signal</keyword>
<evidence type="ECO:0000259" key="3">
    <source>
        <dbReference type="PROSITE" id="PS51352"/>
    </source>
</evidence>
<feature type="chain" id="PRO_5021466592" evidence="2">
    <location>
        <begin position="21"/>
        <end position="239"/>
    </location>
</feature>
<gene>
    <name evidence="4" type="ORF">E2R66_01895</name>
</gene>
<dbReference type="InterPro" id="IPR036249">
    <property type="entry name" value="Thioredoxin-like_sf"/>
</dbReference>
<dbReference type="Gene3D" id="3.40.30.10">
    <property type="entry name" value="Glutaredoxin"/>
    <property type="match status" value="1"/>
</dbReference>
<evidence type="ECO:0000313" key="5">
    <source>
        <dbReference type="Proteomes" id="UP000297540"/>
    </source>
</evidence>
<dbReference type="InterPro" id="IPR050553">
    <property type="entry name" value="Thioredoxin_ResA/DsbE_sf"/>
</dbReference>
<evidence type="ECO:0000256" key="2">
    <source>
        <dbReference type="SAM" id="SignalP"/>
    </source>
</evidence>
<dbReference type="GO" id="GO:0016209">
    <property type="term" value="F:antioxidant activity"/>
    <property type="evidence" value="ECO:0007669"/>
    <property type="project" value="InterPro"/>
</dbReference>
<feature type="signal peptide" evidence="2">
    <location>
        <begin position="1"/>
        <end position="20"/>
    </location>
</feature>
<dbReference type="AlphaFoldDB" id="A0A4Y8SQ78"/>
<dbReference type="OrthoDB" id="9815205at2"/>
<dbReference type="SUPFAM" id="SSF52833">
    <property type="entry name" value="Thioredoxin-like"/>
    <property type="match status" value="1"/>
</dbReference>
<dbReference type="Proteomes" id="UP000297540">
    <property type="component" value="Unassembled WGS sequence"/>
</dbReference>
<accession>A0A4Y8SQ78</accession>
<feature type="domain" description="Thioredoxin" evidence="3">
    <location>
        <begin position="101"/>
        <end position="237"/>
    </location>
</feature>
<dbReference type="CDD" id="cd02966">
    <property type="entry name" value="TlpA_like_family"/>
    <property type="match status" value="1"/>
</dbReference>
<dbReference type="PANTHER" id="PTHR42852:SF17">
    <property type="entry name" value="THIOREDOXIN-LIKE PROTEIN HI_1115"/>
    <property type="match status" value="1"/>
</dbReference>
<dbReference type="RefSeq" id="WP_133229408.1">
    <property type="nucleotide sequence ID" value="NZ_SOZE01000001.1"/>
</dbReference>
<name>A0A4Y8SQ78_9SPHI</name>
<dbReference type="GO" id="GO:0016491">
    <property type="term" value="F:oxidoreductase activity"/>
    <property type="evidence" value="ECO:0007669"/>
    <property type="project" value="InterPro"/>
</dbReference>
<dbReference type="PANTHER" id="PTHR42852">
    <property type="entry name" value="THIOL:DISULFIDE INTERCHANGE PROTEIN DSBE"/>
    <property type="match status" value="1"/>
</dbReference>
<evidence type="ECO:0000313" key="4">
    <source>
        <dbReference type="EMBL" id="TFF40952.1"/>
    </source>
</evidence>
<evidence type="ECO:0000256" key="1">
    <source>
        <dbReference type="ARBA" id="ARBA00023284"/>
    </source>
</evidence>
<keyword evidence="5" id="KW-1185">Reference proteome</keyword>
<dbReference type="Pfam" id="PF00578">
    <property type="entry name" value="AhpC-TSA"/>
    <property type="match status" value="1"/>
</dbReference>
<organism evidence="4 5">
    <name type="scientific">Mucilaginibacter psychrotolerans</name>
    <dbReference type="NCBI Taxonomy" id="1524096"/>
    <lineage>
        <taxon>Bacteria</taxon>
        <taxon>Pseudomonadati</taxon>
        <taxon>Bacteroidota</taxon>
        <taxon>Sphingobacteriia</taxon>
        <taxon>Sphingobacteriales</taxon>
        <taxon>Sphingobacteriaceae</taxon>
        <taxon>Mucilaginibacter</taxon>
    </lineage>
</organism>
<dbReference type="PROSITE" id="PS00194">
    <property type="entry name" value="THIOREDOXIN_1"/>
    <property type="match status" value="1"/>
</dbReference>
<reference evidence="4 5" key="1">
    <citation type="journal article" date="2017" name="Int. J. Syst. Evol. Microbiol.">
        <title>Mucilaginibacterpsychrotolerans sp. nov., isolated from peatlands.</title>
        <authorList>
            <person name="Deng Y."/>
            <person name="Shen L."/>
            <person name="Xu B."/>
            <person name="Liu Y."/>
            <person name="Gu Z."/>
            <person name="Liu H."/>
            <person name="Zhou Y."/>
        </authorList>
    </citation>
    <scope>NUCLEOTIDE SEQUENCE [LARGE SCALE GENOMIC DNA]</scope>
    <source>
        <strain evidence="4 5">NH7-4</strain>
    </source>
</reference>
<proteinExistence type="predicted"/>
<dbReference type="EMBL" id="SOZE01000001">
    <property type="protein sequence ID" value="TFF40952.1"/>
    <property type="molecule type" value="Genomic_DNA"/>
</dbReference>
<keyword evidence="1" id="KW-0676">Redox-active center</keyword>
<dbReference type="InterPro" id="IPR017937">
    <property type="entry name" value="Thioredoxin_CS"/>
</dbReference>
<sequence>MKKYLLLLTIIALFVLSATAQQTTTVTRLTTTTTSLANRVVKDSTGAIIPGSQWQKLMLSGGYQLRSKSIDADTLILVKMTPQEIELRNSFMPPLPPSPAFPIGEKKELFNARDINGQKVDFKILQGKVVVLNFWFIGCAPCQQEIPELNQLVADNPDVVFIGFSTDLKYEVKDFLKATPFNYRQIYDAREDCNRYGIASYPTNVVIDKNGITRFSSSGYGPGSITYLKKTIAEAKAQN</sequence>
<dbReference type="InterPro" id="IPR000866">
    <property type="entry name" value="AhpC/TSA"/>
</dbReference>
<protein>
    <submittedName>
        <fullName evidence="4">TlpA family protein disulfide reductase</fullName>
    </submittedName>
</protein>
<dbReference type="InterPro" id="IPR013766">
    <property type="entry name" value="Thioredoxin_domain"/>
</dbReference>
<comment type="caution">
    <text evidence="4">The sequence shown here is derived from an EMBL/GenBank/DDBJ whole genome shotgun (WGS) entry which is preliminary data.</text>
</comment>
<dbReference type="PROSITE" id="PS51352">
    <property type="entry name" value="THIOREDOXIN_2"/>
    <property type="match status" value="1"/>
</dbReference>